<name>A0A3M4W609_PSECI</name>
<dbReference type="GO" id="GO:0005886">
    <property type="term" value="C:plasma membrane"/>
    <property type="evidence" value="ECO:0007669"/>
    <property type="project" value="UniProtKB-SubCell"/>
</dbReference>
<comment type="subcellular location">
    <subcellularLocation>
        <location evidence="11">Cell inner membrane</location>
        <topology evidence="11">Multi-pass membrane protein</topology>
    </subcellularLocation>
    <subcellularLocation>
        <location evidence="1">Cell membrane</location>
        <topology evidence="1">Multi-pass membrane protein</topology>
    </subcellularLocation>
</comment>
<dbReference type="EMBL" id="RBRY01000054">
    <property type="protein sequence ID" value="RMR59588.1"/>
    <property type="molecule type" value="Genomic_DNA"/>
</dbReference>
<evidence type="ECO:0000256" key="1">
    <source>
        <dbReference type="ARBA" id="ARBA00004651"/>
    </source>
</evidence>
<evidence type="ECO:0000256" key="2">
    <source>
        <dbReference type="ARBA" id="ARBA00007254"/>
    </source>
</evidence>
<dbReference type="InterPro" id="IPR019823">
    <property type="entry name" value="Mechanosensitive_channel_CS"/>
</dbReference>
<protein>
    <recommendedName>
        <fullName evidence="11">Large-conductance mechanosensitive channel</fullName>
    </recommendedName>
</protein>
<feature type="transmembrane region" description="Helical" evidence="11">
    <location>
        <begin position="118"/>
        <end position="136"/>
    </location>
</feature>
<dbReference type="InterPro" id="IPR037673">
    <property type="entry name" value="MSC/AndL"/>
</dbReference>
<dbReference type="InterPro" id="IPR001185">
    <property type="entry name" value="MS_channel"/>
</dbReference>
<evidence type="ECO:0000256" key="8">
    <source>
        <dbReference type="ARBA" id="ARBA00023065"/>
    </source>
</evidence>
<feature type="transmembrane region" description="Helical" evidence="11">
    <location>
        <begin position="56"/>
        <end position="77"/>
    </location>
</feature>
<evidence type="ECO:0000313" key="13">
    <source>
        <dbReference type="Proteomes" id="UP000278332"/>
    </source>
</evidence>
<dbReference type="SUPFAM" id="SSF81330">
    <property type="entry name" value="Gated mechanosensitive channel"/>
    <property type="match status" value="1"/>
</dbReference>
<keyword evidence="4 11" id="KW-0813">Transport</keyword>
<evidence type="ECO:0000256" key="4">
    <source>
        <dbReference type="ARBA" id="ARBA00022448"/>
    </source>
</evidence>
<proteinExistence type="inferred from homology"/>
<dbReference type="FunFam" id="1.10.1200.120:FF:000001">
    <property type="entry name" value="Large-conductance mechanosensitive channel"/>
    <property type="match status" value="1"/>
</dbReference>
<evidence type="ECO:0000256" key="9">
    <source>
        <dbReference type="ARBA" id="ARBA00023136"/>
    </source>
</evidence>
<accession>A0A3M4W609</accession>
<evidence type="ECO:0000256" key="7">
    <source>
        <dbReference type="ARBA" id="ARBA00022989"/>
    </source>
</evidence>
<dbReference type="NCBIfam" id="TIGR00220">
    <property type="entry name" value="mscL"/>
    <property type="match status" value="1"/>
</dbReference>
<dbReference type="PANTHER" id="PTHR30266">
    <property type="entry name" value="MECHANOSENSITIVE CHANNEL MSCL"/>
    <property type="match status" value="1"/>
</dbReference>
<gene>
    <name evidence="11" type="primary">mscL</name>
    <name evidence="12" type="ORF">ALP84_04847</name>
</gene>
<keyword evidence="8 11" id="KW-0406">Ion transport</keyword>
<keyword evidence="5 11" id="KW-1003">Cell membrane</keyword>
<comment type="function">
    <text evidence="11">Channel that opens in response to stretch forces in the membrane lipid bilayer. May participate in the regulation of osmotic pressure changes within the cell.</text>
</comment>
<dbReference type="InterPro" id="IPR036019">
    <property type="entry name" value="MscL_channel"/>
</dbReference>
<dbReference type="HAMAP" id="MF_00115">
    <property type="entry name" value="MscL"/>
    <property type="match status" value="1"/>
</dbReference>
<evidence type="ECO:0000256" key="3">
    <source>
        <dbReference type="ARBA" id="ARBA00011255"/>
    </source>
</evidence>
<dbReference type="PRINTS" id="PR01264">
    <property type="entry name" value="MECHCHANNEL"/>
</dbReference>
<sequence length="188" mass="20001">MPIRIKLTAPTLVDCTCTQQDTHCSITLNPVISLCNKESPMSVLSEFKAFAVKGNVVDMAVGIIIGAAFGKIVSSFVGDVIMPPLGLLIGGVDFSDLAITLRAAEGTTPAVLLAYGKFIQTVLDFVIVAFAIFMGVKAINRLKREEAKAPTLPPTPSKEEVLLGEIRDLLKEQNKPAAPITVDPGRPV</sequence>
<reference evidence="12 13" key="1">
    <citation type="submission" date="2018-08" db="EMBL/GenBank/DDBJ databases">
        <title>Recombination of ecologically and evolutionarily significant loci maintains genetic cohesion in the Pseudomonas syringae species complex.</title>
        <authorList>
            <person name="Dillon M."/>
            <person name="Thakur S."/>
            <person name="Almeida R.N.D."/>
            <person name="Weir B.S."/>
            <person name="Guttman D.S."/>
        </authorList>
    </citation>
    <scope>NUCLEOTIDE SEQUENCE [LARGE SCALE GENOMIC DNA]</scope>
    <source>
        <strain evidence="12 13">ICMP 6917</strain>
    </source>
</reference>
<dbReference type="NCBIfam" id="NF001843">
    <property type="entry name" value="PRK00567.1-4"/>
    <property type="match status" value="1"/>
</dbReference>
<comment type="subunit">
    <text evidence="3 11">Homopentamer.</text>
</comment>
<evidence type="ECO:0000256" key="5">
    <source>
        <dbReference type="ARBA" id="ARBA00022475"/>
    </source>
</evidence>
<keyword evidence="11" id="KW-0997">Cell inner membrane</keyword>
<keyword evidence="6 11" id="KW-0812">Transmembrane</keyword>
<organism evidence="12 13">
    <name type="scientific">Pseudomonas cichorii</name>
    <dbReference type="NCBI Taxonomy" id="36746"/>
    <lineage>
        <taxon>Bacteria</taxon>
        <taxon>Pseudomonadati</taxon>
        <taxon>Pseudomonadota</taxon>
        <taxon>Gammaproteobacteria</taxon>
        <taxon>Pseudomonadales</taxon>
        <taxon>Pseudomonadaceae</taxon>
        <taxon>Pseudomonas</taxon>
    </lineage>
</organism>
<evidence type="ECO:0000256" key="11">
    <source>
        <dbReference type="HAMAP-Rule" id="MF_00115"/>
    </source>
</evidence>
<evidence type="ECO:0000256" key="6">
    <source>
        <dbReference type="ARBA" id="ARBA00022692"/>
    </source>
</evidence>
<keyword evidence="9 11" id="KW-0472">Membrane</keyword>
<dbReference type="PANTHER" id="PTHR30266:SF2">
    <property type="entry name" value="LARGE-CONDUCTANCE MECHANOSENSITIVE CHANNEL"/>
    <property type="match status" value="1"/>
</dbReference>
<evidence type="ECO:0000313" key="12">
    <source>
        <dbReference type="EMBL" id="RMR59588.1"/>
    </source>
</evidence>
<comment type="caution">
    <text evidence="12">The sequence shown here is derived from an EMBL/GenBank/DDBJ whole genome shotgun (WGS) entry which is preliminary data.</text>
</comment>
<dbReference type="AlphaFoldDB" id="A0A3M4W609"/>
<comment type="similarity">
    <text evidence="2 11">Belongs to the MscL family.</text>
</comment>
<keyword evidence="7 11" id="KW-1133">Transmembrane helix</keyword>
<dbReference type="Gene3D" id="1.10.1200.120">
    <property type="entry name" value="Large-conductance mechanosensitive channel, MscL, domain 1"/>
    <property type="match status" value="1"/>
</dbReference>
<dbReference type="Proteomes" id="UP000278332">
    <property type="component" value="Unassembled WGS sequence"/>
</dbReference>
<evidence type="ECO:0000256" key="10">
    <source>
        <dbReference type="ARBA" id="ARBA00023303"/>
    </source>
</evidence>
<dbReference type="Pfam" id="PF01741">
    <property type="entry name" value="MscL"/>
    <property type="match status" value="1"/>
</dbReference>
<keyword evidence="10 11" id="KW-0407">Ion channel</keyword>
<dbReference type="GO" id="GO:0008381">
    <property type="term" value="F:mechanosensitive monoatomic ion channel activity"/>
    <property type="evidence" value="ECO:0007669"/>
    <property type="project" value="UniProtKB-UniRule"/>
</dbReference>
<dbReference type="PROSITE" id="PS01327">
    <property type="entry name" value="MSCL"/>
    <property type="match status" value="1"/>
</dbReference>